<gene>
    <name evidence="1" type="ORF">OIU85_010138</name>
</gene>
<dbReference type="AlphaFoldDB" id="A0A9Q0NW00"/>
<dbReference type="Proteomes" id="UP001151529">
    <property type="component" value="Chromosome 15Z"/>
</dbReference>
<keyword evidence="2" id="KW-1185">Reference proteome</keyword>
<organism evidence="1 2">
    <name type="scientific">Salix viminalis</name>
    <name type="common">Common osier</name>
    <name type="synonym">Basket willow</name>
    <dbReference type="NCBI Taxonomy" id="40686"/>
    <lineage>
        <taxon>Eukaryota</taxon>
        <taxon>Viridiplantae</taxon>
        <taxon>Streptophyta</taxon>
        <taxon>Embryophyta</taxon>
        <taxon>Tracheophyta</taxon>
        <taxon>Spermatophyta</taxon>
        <taxon>Magnoliopsida</taxon>
        <taxon>eudicotyledons</taxon>
        <taxon>Gunneridae</taxon>
        <taxon>Pentapetalae</taxon>
        <taxon>rosids</taxon>
        <taxon>fabids</taxon>
        <taxon>Malpighiales</taxon>
        <taxon>Salicaceae</taxon>
        <taxon>Saliceae</taxon>
        <taxon>Salix</taxon>
    </lineage>
</organism>
<evidence type="ECO:0000313" key="1">
    <source>
        <dbReference type="EMBL" id="KAJ6676928.1"/>
    </source>
</evidence>
<comment type="caution">
    <text evidence="1">The sequence shown here is derived from an EMBL/GenBank/DDBJ whole genome shotgun (WGS) entry which is preliminary data.</text>
</comment>
<accession>A0A9Q0NW00</accession>
<evidence type="ECO:0000313" key="2">
    <source>
        <dbReference type="Proteomes" id="UP001151529"/>
    </source>
</evidence>
<name>A0A9Q0NW00_SALVM</name>
<reference evidence="1" key="1">
    <citation type="submission" date="2022-11" db="EMBL/GenBank/DDBJ databases">
        <authorList>
            <person name="Hyden B.L."/>
            <person name="Feng K."/>
            <person name="Yates T."/>
            <person name="Jawdy S."/>
            <person name="Smart L.B."/>
            <person name="Muchero W."/>
        </authorList>
    </citation>
    <scope>NUCLEOTIDE SEQUENCE</scope>
    <source>
        <tissue evidence="1">Shoot tip</tissue>
    </source>
</reference>
<sequence>MGFVPWGLRKLPFPDGALGYRLSLCLGFCALALKGSFSARVSLRAVLALCALGRLWFLALSWRPGVLSGSASGLWLKLLEGFPQGLGNGSHLGFLAFWLKVSAGFRLDSRIFEFVVSPGSGFADTGSRSRVQWLCALWSPGSSWFRPLRSARSGSSSRVGSASADFEVRARCLTLSFRRYLLISVRLCPAPALRFARVGLVRWVLPGSGFGLRLPLRLPDFSARDFRPLLPWLSRLGSRFARVSRALSALLPSLRGFHGSGSPRGFLALAARFQRLILCLGSRLFEARSVRLSHLGFQRPYLCSRPSLPMAQLFGLGAGVRAEGLSVCSRLTPRLSVGPDLWRLVFRLRLALGPIVDGLCCLGSQWILPRLVVRCIELWDPALGLVAQSRVGSQDRPPALCPALGPASESRFQGVSVPAQLSSARWPLLPRLGGWDLQVSGPCLGFQGLGSRSGALKAPGPAPEVRDSRGLGLFGSAPVSWLRVFAVLDSQSWLLALCPGPARLRLLASPAWPLQRPPRSSRLRVRLLSWLSGLSSRCPAWSWLCPGSRLGSSRPGSCGLIARGWPPAILPGLRCLWVQFSPDEPRIRGSWPGLGVLHLSPNDPVAPKGFTGVSL</sequence>
<dbReference type="EMBL" id="JAPFFL010000015">
    <property type="protein sequence ID" value="KAJ6676928.1"/>
    <property type="molecule type" value="Genomic_DNA"/>
</dbReference>
<reference evidence="1" key="2">
    <citation type="journal article" date="2023" name="Int. J. Mol. Sci.">
        <title>De Novo Assembly and Annotation of 11 Diverse Shrub Willow (Salix) Genomes Reveals Novel Gene Organization in Sex-Linked Regions.</title>
        <authorList>
            <person name="Hyden B."/>
            <person name="Feng K."/>
            <person name="Yates T.B."/>
            <person name="Jawdy S."/>
            <person name="Cereghino C."/>
            <person name="Smart L.B."/>
            <person name="Muchero W."/>
        </authorList>
    </citation>
    <scope>NUCLEOTIDE SEQUENCE [LARGE SCALE GENOMIC DNA]</scope>
    <source>
        <tissue evidence="1">Shoot tip</tissue>
    </source>
</reference>
<protein>
    <submittedName>
        <fullName evidence="1">Uncharacterized protein</fullName>
    </submittedName>
</protein>
<proteinExistence type="predicted"/>